<accession>X0U5G9</accession>
<organism evidence="1">
    <name type="scientific">marine sediment metagenome</name>
    <dbReference type="NCBI Taxonomy" id="412755"/>
    <lineage>
        <taxon>unclassified sequences</taxon>
        <taxon>metagenomes</taxon>
        <taxon>ecological metagenomes</taxon>
    </lineage>
</organism>
<dbReference type="AlphaFoldDB" id="X0U5G9"/>
<comment type="caution">
    <text evidence="1">The sequence shown here is derived from an EMBL/GenBank/DDBJ whole genome shotgun (WGS) entry which is preliminary data.</text>
</comment>
<reference evidence="1" key="1">
    <citation type="journal article" date="2014" name="Front. Microbiol.">
        <title>High frequency of phylogenetically diverse reductive dehalogenase-homologous genes in deep subseafloor sedimentary metagenomes.</title>
        <authorList>
            <person name="Kawai M."/>
            <person name="Futagami T."/>
            <person name="Toyoda A."/>
            <person name="Takaki Y."/>
            <person name="Nishi S."/>
            <person name="Hori S."/>
            <person name="Arai W."/>
            <person name="Tsubouchi T."/>
            <person name="Morono Y."/>
            <person name="Uchiyama I."/>
            <person name="Ito T."/>
            <person name="Fujiyama A."/>
            <person name="Inagaki F."/>
            <person name="Takami H."/>
        </authorList>
    </citation>
    <scope>NUCLEOTIDE SEQUENCE</scope>
    <source>
        <strain evidence="1">Expedition CK06-06</strain>
    </source>
</reference>
<protein>
    <submittedName>
        <fullName evidence="1">Uncharacterized protein</fullName>
    </submittedName>
</protein>
<dbReference type="EMBL" id="BARS01015899">
    <property type="protein sequence ID" value="GAF95617.1"/>
    <property type="molecule type" value="Genomic_DNA"/>
</dbReference>
<proteinExistence type="predicted"/>
<sequence>MSTIYKVRCINKQADFADLYFTERYTALTFIDRLKTEFKLDGDAPRYSLSERDLFESLDEADEIMEKLREDTDI</sequence>
<name>X0U5G9_9ZZZZ</name>
<gene>
    <name evidence="1" type="ORF">S01H1_26242</name>
</gene>
<evidence type="ECO:0000313" key="1">
    <source>
        <dbReference type="EMBL" id="GAF95617.1"/>
    </source>
</evidence>